<accession>A0A0X8VB03</accession>
<dbReference type="Proteomes" id="UP000068026">
    <property type="component" value="Chromosome"/>
</dbReference>
<evidence type="ECO:0000313" key="4">
    <source>
        <dbReference type="Proteomes" id="UP000068026"/>
    </source>
</evidence>
<protein>
    <submittedName>
        <fullName evidence="3">Uncharacterized protein</fullName>
    </submittedName>
</protein>
<evidence type="ECO:0000313" key="3">
    <source>
        <dbReference type="EMBL" id="SHE28688.1"/>
    </source>
</evidence>
<feature type="transmembrane region" description="Helical" evidence="1">
    <location>
        <begin position="20"/>
        <end position="40"/>
    </location>
</feature>
<reference evidence="2 4" key="1">
    <citation type="journal article" date="2016" name="Genome Announc.">
        <title>Complete Genome Sequence of the Amino Acid-Fermenting Clostridium propionicum X2 (DSM 1682).</title>
        <authorList>
            <person name="Poehlein A."/>
            <person name="Schlien K."/>
            <person name="Chowdhury N.P."/>
            <person name="Gottschalk G."/>
            <person name="Buckel W."/>
            <person name="Daniel R."/>
        </authorList>
    </citation>
    <scope>NUCLEOTIDE SEQUENCE [LARGE SCALE GENOMIC DNA]</scope>
    <source>
        <strain evidence="2 4">X2</strain>
    </source>
</reference>
<organism evidence="3 5">
    <name type="scientific">Anaerotignum propionicum DSM 1682</name>
    <dbReference type="NCBI Taxonomy" id="991789"/>
    <lineage>
        <taxon>Bacteria</taxon>
        <taxon>Bacillati</taxon>
        <taxon>Bacillota</taxon>
        <taxon>Clostridia</taxon>
        <taxon>Lachnospirales</taxon>
        <taxon>Anaerotignaceae</taxon>
        <taxon>Anaerotignum</taxon>
    </lineage>
</organism>
<keyword evidence="1" id="KW-1133">Transmembrane helix</keyword>
<dbReference type="EMBL" id="CP014223">
    <property type="protein sequence ID" value="AMJ39779.1"/>
    <property type="molecule type" value="Genomic_DNA"/>
</dbReference>
<evidence type="ECO:0000313" key="2">
    <source>
        <dbReference type="EMBL" id="AMJ39779.1"/>
    </source>
</evidence>
<evidence type="ECO:0000313" key="5">
    <source>
        <dbReference type="Proteomes" id="UP000184204"/>
    </source>
</evidence>
<dbReference type="AlphaFoldDB" id="A0A0X8VB03"/>
<dbReference type="EMBL" id="FQUA01000001">
    <property type="protein sequence ID" value="SHE28688.1"/>
    <property type="molecule type" value="Genomic_DNA"/>
</dbReference>
<reference evidence="5" key="4">
    <citation type="submission" date="2016-11" db="EMBL/GenBank/DDBJ databases">
        <authorList>
            <person name="Jaros S."/>
            <person name="Januszkiewicz K."/>
            <person name="Wedrychowicz H."/>
        </authorList>
    </citation>
    <scope>NUCLEOTIDE SEQUENCE [LARGE SCALE GENOMIC DNA]</scope>
    <source>
        <strain evidence="5">DSM 1682</strain>
    </source>
</reference>
<keyword evidence="1" id="KW-0812">Transmembrane</keyword>
<proteinExistence type="predicted"/>
<name>A0A0X8VB03_ANAPI</name>
<keyword evidence="1" id="KW-0472">Membrane</keyword>
<sequence length="177" mass="20532">MNCLSDLFTIQAMDYINNLLAVWGLISIIICVIGFFNNTFEESSHIIIKDNPSEEDINKLTYYTEYNQEAPEEDRTLLMSVSQSAKNIRIYNFNIDKGKWNRASSLICKNLSPNQGIIFNINRPEGLPMYKIKWSIDYGATSEYIFSYNGFSGVHSKEYCTYYYSGYSKIRKILNIK</sequence>
<keyword evidence="4" id="KW-1185">Reference proteome</keyword>
<reference evidence="3" key="3">
    <citation type="submission" date="2016-11" db="EMBL/GenBank/DDBJ databases">
        <authorList>
            <person name="Varghese N."/>
            <person name="Submissions S."/>
        </authorList>
    </citation>
    <scope>NUCLEOTIDE SEQUENCE</scope>
    <source>
        <strain evidence="3">DSM 1682</strain>
    </source>
</reference>
<evidence type="ECO:0000256" key="1">
    <source>
        <dbReference type="SAM" id="Phobius"/>
    </source>
</evidence>
<gene>
    <name evidence="2" type="ORF">CPRO_01550</name>
    <name evidence="3" type="ORF">SAMN02745151_00199</name>
</gene>
<dbReference type="Proteomes" id="UP000184204">
    <property type="component" value="Unassembled WGS sequence"/>
</dbReference>
<reference evidence="4" key="2">
    <citation type="submission" date="2016-01" db="EMBL/GenBank/DDBJ databases">
        <authorList>
            <person name="Poehlein A."/>
            <person name="Schlien K."/>
            <person name="Gottschalk G."/>
            <person name="Buckel W."/>
            <person name="Daniel R."/>
        </authorList>
    </citation>
    <scope>NUCLEOTIDE SEQUENCE [LARGE SCALE GENOMIC DNA]</scope>
    <source>
        <strain evidence="4">X2</strain>
    </source>
</reference>
<dbReference type="KEGG" id="cpro:CPRO_01550"/>
<dbReference type="RefSeq" id="WP_066046748.1">
    <property type="nucleotide sequence ID" value="NZ_CP014223.1"/>
</dbReference>